<comment type="caution">
    <text evidence="1">The sequence shown here is derived from an EMBL/GenBank/DDBJ whole genome shotgun (WGS) entry which is preliminary data.</text>
</comment>
<protein>
    <submittedName>
        <fullName evidence="1">Uncharacterized protein</fullName>
    </submittedName>
</protein>
<dbReference type="RefSeq" id="WP_188648468.1">
    <property type="nucleotide sequence ID" value="NZ_BMHQ01000010.1"/>
</dbReference>
<reference evidence="1" key="2">
    <citation type="submission" date="2020-09" db="EMBL/GenBank/DDBJ databases">
        <authorList>
            <person name="Sun Q."/>
            <person name="Zhou Y."/>
        </authorList>
    </citation>
    <scope>NUCLEOTIDE SEQUENCE</scope>
    <source>
        <strain evidence="1">CGMCC 1.15179</strain>
    </source>
</reference>
<sequence length="223" mass="26143">MERLIVQLDPYNDANYLLLTSHLLEHQQQATRLFGDLLTKLAKSDRPAEENPGRWHTVMEGAGFLPIREDDRRQLYQKSDHPPLFCGWERDHQDRIQLWELELEVFFHTQELRDAGWVYDGATRRYSLEAVEALDGLFREKRNETAILLKELLGPPDFPAMDSETPDTRSGWMEKPAKDLLDRGHAAVVCWHRGNYLLWLSVFHADKELPIVLQLKLERIQMD</sequence>
<gene>
    <name evidence="1" type="ORF">GCM10011571_27540</name>
</gene>
<name>A0A8J2VHP4_9BACL</name>
<accession>A0A8J2VHP4</accession>
<keyword evidence="2" id="KW-1185">Reference proteome</keyword>
<evidence type="ECO:0000313" key="1">
    <source>
        <dbReference type="EMBL" id="GGE23944.1"/>
    </source>
</evidence>
<dbReference type="AlphaFoldDB" id="A0A8J2VHP4"/>
<evidence type="ECO:0000313" key="2">
    <source>
        <dbReference type="Proteomes" id="UP000625210"/>
    </source>
</evidence>
<dbReference type="Proteomes" id="UP000625210">
    <property type="component" value="Unassembled WGS sequence"/>
</dbReference>
<proteinExistence type="predicted"/>
<organism evidence="1 2">
    <name type="scientific">Marinithermofilum abyssi</name>
    <dbReference type="NCBI Taxonomy" id="1571185"/>
    <lineage>
        <taxon>Bacteria</taxon>
        <taxon>Bacillati</taxon>
        <taxon>Bacillota</taxon>
        <taxon>Bacilli</taxon>
        <taxon>Bacillales</taxon>
        <taxon>Thermoactinomycetaceae</taxon>
        <taxon>Marinithermofilum</taxon>
    </lineage>
</organism>
<dbReference type="EMBL" id="BMHQ01000010">
    <property type="protein sequence ID" value="GGE23944.1"/>
    <property type="molecule type" value="Genomic_DNA"/>
</dbReference>
<reference evidence="1" key="1">
    <citation type="journal article" date="2014" name="Int. J. Syst. Evol. Microbiol.">
        <title>Complete genome sequence of Corynebacterium casei LMG S-19264T (=DSM 44701T), isolated from a smear-ripened cheese.</title>
        <authorList>
            <consortium name="US DOE Joint Genome Institute (JGI-PGF)"/>
            <person name="Walter F."/>
            <person name="Albersmeier A."/>
            <person name="Kalinowski J."/>
            <person name="Ruckert C."/>
        </authorList>
    </citation>
    <scope>NUCLEOTIDE SEQUENCE</scope>
    <source>
        <strain evidence="1">CGMCC 1.15179</strain>
    </source>
</reference>